<dbReference type="PANTHER" id="PTHR47359:SF3">
    <property type="entry name" value="NLP_P60 DOMAIN-CONTAINING PROTEIN-RELATED"/>
    <property type="match status" value="1"/>
</dbReference>
<dbReference type="KEGG" id="daur:Daura_30630"/>
<dbReference type="EMBL" id="CP073767">
    <property type="protein sequence ID" value="UWZ51112.1"/>
    <property type="molecule type" value="Genomic_DNA"/>
</dbReference>
<reference evidence="6" key="1">
    <citation type="submission" date="2021-04" db="EMBL/GenBank/DDBJ databases">
        <title>Dactylosporangium aurantiacum NRRL B-8018 full assembly.</title>
        <authorList>
            <person name="Hartkoorn R.C."/>
            <person name="Beaudoing E."/>
            <person name="Hot D."/>
        </authorList>
    </citation>
    <scope>NUCLEOTIDE SEQUENCE</scope>
    <source>
        <strain evidence="6">NRRL B-8018</strain>
    </source>
</reference>
<dbReference type="Gene3D" id="6.10.250.3150">
    <property type="match status" value="1"/>
</dbReference>
<keyword evidence="3" id="KW-0378">Hydrolase</keyword>
<comment type="similarity">
    <text evidence="1">Belongs to the peptidase C40 family.</text>
</comment>
<dbReference type="GO" id="GO:0006508">
    <property type="term" value="P:proteolysis"/>
    <property type="evidence" value="ECO:0007669"/>
    <property type="project" value="UniProtKB-KW"/>
</dbReference>
<accession>A0A9Q9IBU4</accession>
<dbReference type="InterPro" id="IPR051794">
    <property type="entry name" value="PG_Endopeptidase_C40"/>
</dbReference>
<keyword evidence="7" id="KW-1185">Reference proteome</keyword>
<evidence type="ECO:0000256" key="3">
    <source>
        <dbReference type="ARBA" id="ARBA00022801"/>
    </source>
</evidence>
<dbReference type="PROSITE" id="PS51935">
    <property type="entry name" value="NLPC_P60"/>
    <property type="match status" value="1"/>
</dbReference>
<dbReference type="AlphaFoldDB" id="A0A9Q9IBU4"/>
<dbReference type="SUPFAM" id="SSF54001">
    <property type="entry name" value="Cysteine proteinases"/>
    <property type="match status" value="1"/>
</dbReference>
<dbReference type="OrthoDB" id="5177647at2"/>
<protein>
    <submittedName>
        <fullName evidence="6">C40 family peptidase</fullName>
    </submittedName>
</protein>
<dbReference type="Gene3D" id="3.90.1720.10">
    <property type="entry name" value="endopeptidase domain like (from Nostoc punctiforme)"/>
    <property type="match status" value="1"/>
</dbReference>
<evidence type="ECO:0000256" key="2">
    <source>
        <dbReference type="ARBA" id="ARBA00022670"/>
    </source>
</evidence>
<keyword evidence="4" id="KW-0788">Thiol protease</keyword>
<evidence type="ECO:0000259" key="5">
    <source>
        <dbReference type="PROSITE" id="PS51935"/>
    </source>
</evidence>
<evidence type="ECO:0000313" key="7">
    <source>
        <dbReference type="Proteomes" id="UP001058003"/>
    </source>
</evidence>
<feature type="domain" description="NlpC/P60" evidence="5">
    <location>
        <begin position="251"/>
        <end position="366"/>
    </location>
</feature>
<organism evidence="6 7">
    <name type="scientific">Dactylosporangium aurantiacum</name>
    <dbReference type="NCBI Taxonomy" id="35754"/>
    <lineage>
        <taxon>Bacteria</taxon>
        <taxon>Bacillati</taxon>
        <taxon>Actinomycetota</taxon>
        <taxon>Actinomycetes</taxon>
        <taxon>Micromonosporales</taxon>
        <taxon>Micromonosporaceae</taxon>
        <taxon>Dactylosporangium</taxon>
    </lineage>
</organism>
<dbReference type="Proteomes" id="UP001058003">
    <property type="component" value="Chromosome"/>
</dbReference>
<dbReference type="InterPro" id="IPR038765">
    <property type="entry name" value="Papain-like_cys_pep_sf"/>
</dbReference>
<dbReference type="InterPro" id="IPR000064">
    <property type="entry name" value="NLP_P60_dom"/>
</dbReference>
<evidence type="ECO:0000256" key="1">
    <source>
        <dbReference type="ARBA" id="ARBA00007074"/>
    </source>
</evidence>
<dbReference type="Pfam" id="PF00877">
    <property type="entry name" value="NLPC_P60"/>
    <property type="match status" value="1"/>
</dbReference>
<dbReference type="GO" id="GO:0008234">
    <property type="term" value="F:cysteine-type peptidase activity"/>
    <property type="evidence" value="ECO:0007669"/>
    <property type="project" value="UniProtKB-KW"/>
</dbReference>
<sequence>MSSAGLIGIVDLSTVATVRPGRRSPCRGPGVDLWRKGVAAVDRIRTFSFVRRTLVVAAVALAGLVPAVSAHAEPSLPEIERQLDEAWEKLEPVIEQYNDLHSQLLANQAKARSLNDTLTPLQQQVDAAMHEVGAMAARQYKYGQASVLNVLLSTDSPQTFAEQLATLNRLARNSADQISSVAQLRDGYAADKQKIDALVAQQQAQETELAVRKKSIQAEVDRLQALRRRLGASDIPTSALYIGQCPAVYIGGAAGTAVKTACAQIGKPYVFGTVGPSTFDCSGLTQYAWKAAGVSLTHYTGAQWKQGSAVSKADLRPGDLVFFYSDLHHVGMYVGNNLMVHASRAGVPVRMARIDTMPYMGARRPG</sequence>
<evidence type="ECO:0000256" key="4">
    <source>
        <dbReference type="ARBA" id="ARBA00022807"/>
    </source>
</evidence>
<keyword evidence="2" id="KW-0645">Protease</keyword>
<dbReference type="PANTHER" id="PTHR47359">
    <property type="entry name" value="PEPTIDOGLYCAN DL-ENDOPEPTIDASE CWLO"/>
    <property type="match status" value="1"/>
</dbReference>
<proteinExistence type="inferred from homology"/>
<gene>
    <name evidence="6" type="ORF">Daura_30630</name>
</gene>
<evidence type="ECO:0000313" key="6">
    <source>
        <dbReference type="EMBL" id="UWZ51112.1"/>
    </source>
</evidence>
<name>A0A9Q9IBU4_9ACTN</name>